<dbReference type="PANTHER" id="PTHR47957">
    <property type="entry name" value="ATP-DEPENDENT HELICASE HRQ1"/>
    <property type="match status" value="1"/>
</dbReference>
<sequence>MHDLLGTYQRLDRVYQLYIKSAFPLRYPALVGEREKLLDYLHNPHNPVLSVPPLIEPVPIYQSSGMNLSQATRHLSREYQDLEYLGQTLFEQNIQLYQHQWQSLQDVITHQRDIVVTTGTGSGKTECFLLPLLAQIAKESLNWSPANPVSPNQRWWDENVNPSGDWISQRKHETRPAAVRALIIYPLNALVEDQLRRLRKLLDSPSVHKWLDQRRGGNRVTFGRYTGLTPIAGVRNNSKIAEMRKIMRDMEAEFNNLQIALRDNPTLLADMPDLPFYLPRVDGGEMRSRWDMQDRPPDILITNYVMLNIMMMRSIEQSIFDVTKEWLASNPENQFFLIIDELHAYRGTPGTEVAYILRLLYQRLGLTPNSPQLRILTTTASLEAGEEGNNFLRQFFGRNNFSFISGEQTPPQEGARYYLRSYCKYFAEFARSIQPDPFNPMQPPDVDQSRPAMAKLAKNLGFPSSNSDERRQLGDALEKIKAADALRDACCAVNGSVRATNVRDLDDQLFPDERRPDQFVSEAMRGFLLALGMATTVGGGSPQPVRGHLFFHNLQSLWACTNPNCTDRHIDRELRDKFKNKPNIGAIHPKHTLTCSCNSRVLDLIVCEVCGEVLLGGYKATRKVGNKNVEILTPDQPDLEGIPDTVVLNQKYDNYRIFWPLPNDATPWATQPQDNEWRQGKITCKWVKAKLDHVTGIIEQNATPPKENEVAGWLYEVDDNHAEVDDNHAEVSAFPSKCPRCDSDYGRKEVFRTPLRTHGTGFQKACQVIAGALLREMPAPDPQSIRSPRKLVIFSDSRQDAAKLAAGMERDHYRDMVRLLLIQSFNNYWIDFVEYLKNFYAENPTLDSKLVQEINPLLYKNITTNSETFDIRKADEFSNRYLEIVREAERWMRKQRPQNENARNEWLRMLKNYPHRVPLLDLRRQLRDSLLEYGICPGGTDFSSLNYSVGQGSGKEWHPWFDCYSWDIPVVPVSAITAEQKNHLDRLEAKLTDEIMYALFVHVARVLENTGQGWVSYAPADNPSNTLIEVVDAVIRQLGVRRLHRYSSYFKPGNNKSLPRYSDKYISRISDVSKSDVLEQLTKSNAGIASDRGIVLNPDKLYLVPPMLNSDGTQLGYRCFQCNAFYLHRAGGICPECNSGNDPSDPIISLEPDAVNSDFDYYTYLSEQSGSAFRMNAAELTGQTDKEERSKRQRWFQDIFINDEIPRVQGIDLLSVTTTMEAGVDIGSLLAVMMANMPPRRFNYQQRVGRAGRRSAGVALAVTFCRGRSHDDFYFQRPERMTGDPPPAPYVDMRSKVIFQRVLIKEVLRQAFSDTGISPSLETTDNVHGEFGRVEDWANYESRISDWLNSSENEKKIHDILNSLSIETHLKDCYQEFMQLLRHKLIPEITKIVNDSTFTHQILSERLANAGFLPMFGFPTRVRLLYTRWSDKQTIDRNLDVAISQFAPGSQTVKDKAVHTACGVVELVPRNRRVEVRNGFVPPLPDSNHALGLCQNCQAVVYPYQPQQPIVGTCNGKVECPVCHRRTLRCLDAREPKGFFTDLQPKDYDGQFEWSPHSTRPSLSINTIESSPVQVLNANISSTSEHIISVNDNGGKGGFWFQQASVSGKSANGAYLVKDCIESSFSPVSGSGQSYKVALLARRKTDVLLVNVGQWQDGIFADPTTVEGRAAWYSFAFFLRIAACAYLDVDPQELQAGFRSFSQDGKVVGEAFLCDALENGAGYCTFLAQPEKFQEVMKEAKRIASRWLNPEFHSDRCDTSCNDCLRDYHNSAYHGLLDWRLALDMARLIMDVNSVLDLSTDWSFSTDSRTICNPWASLINGAVKSVFESLGYKCIDNHGNLVSFISTNSRRKEIRIVRHPLWNNHHSQWQETLNLIRQIYPNHNILPVNPLIALRRPGDYI</sequence>
<evidence type="ECO:0000259" key="3">
    <source>
        <dbReference type="PROSITE" id="PS51192"/>
    </source>
</evidence>
<feature type="domain" description="Helicase ATP-binding" evidence="3">
    <location>
        <begin position="105"/>
        <end position="400"/>
    </location>
</feature>
<dbReference type="SUPFAM" id="SSF52540">
    <property type="entry name" value="P-loop containing nucleoside triphosphate hydrolases"/>
    <property type="match status" value="2"/>
</dbReference>
<dbReference type="EMBL" id="CP032152">
    <property type="protein sequence ID" value="QLL29539.1"/>
    <property type="molecule type" value="Genomic_DNA"/>
</dbReference>
<dbReference type="PROSITE" id="PS51192">
    <property type="entry name" value="HELICASE_ATP_BIND_1"/>
    <property type="match status" value="1"/>
</dbReference>
<dbReference type="SMART" id="SM00487">
    <property type="entry name" value="DEXDc"/>
    <property type="match status" value="1"/>
</dbReference>
<organism evidence="4 5">
    <name type="scientific">Thermosynechococcus sichuanensis E542</name>
    <dbReference type="NCBI Taxonomy" id="2016101"/>
    <lineage>
        <taxon>Bacteria</taxon>
        <taxon>Bacillati</taxon>
        <taxon>Cyanobacteriota</taxon>
        <taxon>Cyanophyceae</taxon>
        <taxon>Acaryochloridales</taxon>
        <taxon>Thermosynechococcaceae</taxon>
        <taxon>Thermosynechococcus</taxon>
        <taxon>Thermosynechococcus sichuanensis</taxon>
    </lineage>
</organism>
<dbReference type="PANTHER" id="PTHR47957:SF3">
    <property type="entry name" value="ATP-DEPENDENT HELICASE HRQ1"/>
    <property type="match status" value="1"/>
</dbReference>
<dbReference type="GO" id="GO:0043138">
    <property type="term" value="F:3'-5' DNA helicase activity"/>
    <property type="evidence" value="ECO:0007669"/>
    <property type="project" value="TreeGrafter"/>
</dbReference>
<dbReference type="Pfam" id="PF00271">
    <property type="entry name" value="Helicase_C"/>
    <property type="match status" value="1"/>
</dbReference>
<keyword evidence="5" id="KW-1185">Reference proteome</keyword>
<dbReference type="InterPro" id="IPR001650">
    <property type="entry name" value="Helicase_C-like"/>
</dbReference>
<proteinExistence type="predicted"/>
<keyword evidence="2" id="KW-0067">ATP-binding</keyword>
<dbReference type="Gene3D" id="3.40.50.300">
    <property type="entry name" value="P-loop containing nucleotide triphosphate hydrolases"/>
    <property type="match status" value="2"/>
</dbReference>
<reference evidence="5" key="1">
    <citation type="submission" date="2018-09" db="EMBL/GenBank/DDBJ databases">
        <title>Complete genome sequence of thermophilic cyanobacteria strain Thermosynechococcus elongatus PKUAC-SCTE542.</title>
        <authorList>
            <person name="Liang Y."/>
            <person name="Tang J."/>
            <person name="Daroch M."/>
        </authorList>
    </citation>
    <scope>NUCLEOTIDE SEQUENCE [LARGE SCALE GENOMIC DNA]</scope>
    <source>
        <strain evidence="5">E542</strain>
    </source>
</reference>
<protein>
    <submittedName>
        <fullName evidence="4">DEAD/DEAH box helicase</fullName>
    </submittedName>
</protein>
<name>A0A7D6EVC6_9CYAN</name>
<dbReference type="InterPro" id="IPR027417">
    <property type="entry name" value="P-loop_NTPase"/>
</dbReference>
<dbReference type="InterPro" id="IPR011545">
    <property type="entry name" value="DEAD/DEAH_box_helicase_dom"/>
</dbReference>
<dbReference type="InterPro" id="IPR014001">
    <property type="entry name" value="Helicase_ATP-bd"/>
</dbReference>
<evidence type="ECO:0000256" key="1">
    <source>
        <dbReference type="ARBA" id="ARBA00022741"/>
    </source>
</evidence>
<keyword evidence="1" id="KW-0547">Nucleotide-binding</keyword>
<evidence type="ECO:0000313" key="5">
    <source>
        <dbReference type="Proteomes" id="UP000261812"/>
    </source>
</evidence>
<dbReference type="GO" id="GO:0006289">
    <property type="term" value="P:nucleotide-excision repair"/>
    <property type="evidence" value="ECO:0007669"/>
    <property type="project" value="TreeGrafter"/>
</dbReference>
<dbReference type="RefSeq" id="WP_181495227.1">
    <property type="nucleotide sequence ID" value="NZ_CP032152.1"/>
</dbReference>
<keyword evidence="4" id="KW-0347">Helicase</keyword>
<dbReference type="Pfam" id="PF00270">
    <property type="entry name" value="DEAD"/>
    <property type="match status" value="1"/>
</dbReference>
<gene>
    <name evidence="4" type="ORF">D3A95_12170</name>
</gene>
<accession>A0A7D6EVC6</accession>
<keyword evidence="4" id="KW-0378">Hydrolase</keyword>
<dbReference type="GO" id="GO:0003676">
    <property type="term" value="F:nucleic acid binding"/>
    <property type="evidence" value="ECO:0007669"/>
    <property type="project" value="InterPro"/>
</dbReference>
<dbReference type="SMART" id="SM00490">
    <property type="entry name" value="HELICc"/>
    <property type="match status" value="1"/>
</dbReference>
<dbReference type="KEGG" id="tsq:D3A95_12170"/>
<evidence type="ECO:0000313" key="4">
    <source>
        <dbReference type="EMBL" id="QLL29539.1"/>
    </source>
</evidence>
<dbReference type="Proteomes" id="UP000261812">
    <property type="component" value="Chromosome"/>
</dbReference>
<dbReference type="GO" id="GO:0005524">
    <property type="term" value="F:ATP binding"/>
    <property type="evidence" value="ECO:0007669"/>
    <property type="project" value="UniProtKB-KW"/>
</dbReference>
<evidence type="ECO:0000256" key="2">
    <source>
        <dbReference type="ARBA" id="ARBA00022840"/>
    </source>
</evidence>
<dbReference type="GO" id="GO:0036297">
    <property type="term" value="P:interstrand cross-link repair"/>
    <property type="evidence" value="ECO:0007669"/>
    <property type="project" value="TreeGrafter"/>
</dbReference>